<feature type="region of interest" description="Disordered" evidence="1">
    <location>
        <begin position="118"/>
        <end position="139"/>
    </location>
</feature>
<evidence type="ECO:0000313" key="2">
    <source>
        <dbReference type="EMBL" id="OAX79131.1"/>
    </source>
</evidence>
<name>A0A1B7NQN4_9EURO</name>
<keyword evidence="3" id="KW-1185">Reference proteome</keyword>
<gene>
    <name evidence="2" type="ORF">ACJ72_06549</name>
</gene>
<dbReference type="PANTHER" id="PTHR12843">
    <property type="entry name" value="PROTEIN-LYSINE N-METHYLTRANSFERASE METTL10"/>
    <property type="match status" value="1"/>
</dbReference>
<sequence>MSVIAPAEGVDDHPPHLEPSQLGTKEYWESFYDNSLSHLSSKRRTERKKEAKDRNKEEREEEKEEEEEEEDADDYDSDEEEEEEDDDDDDPGTSWFTEHNAPEKVMRFLTSSAFPLAPCNNNHNHNHNNNNNNTQSQSQPTILDLGTGNGSMLALLRDEGGFTSAQM</sequence>
<feature type="region of interest" description="Disordered" evidence="1">
    <location>
        <begin position="35"/>
        <end position="102"/>
    </location>
</feature>
<evidence type="ECO:0000256" key="1">
    <source>
        <dbReference type="SAM" id="MobiDB-lite"/>
    </source>
</evidence>
<dbReference type="Proteomes" id="UP000091918">
    <property type="component" value="Unassembled WGS sequence"/>
</dbReference>
<dbReference type="OrthoDB" id="10069295at2759"/>
<accession>A0A1B7NQN4</accession>
<feature type="compositionally biased region" description="Basic and acidic residues" evidence="1">
    <location>
        <begin position="47"/>
        <end position="58"/>
    </location>
</feature>
<comment type="caution">
    <text evidence="2">The sequence shown here is derived from an EMBL/GenBank/DDBJ whole genome shotgun (WGS) entry which is preliminary data.</text>
</comment>
<feature type="non-terminal residue" evidence="2">
    <location>
        <position position="167"/>
    </location>
</feature>
<feature type="region of interest" description="Disordered" evidence="1">
    <location>
        <begin position="1"/>
        <end position="22"/>
    </location>
</feature>
<protein>
    <submittedName>
        <fullName evidence="2">Uncharacterized protein</fullName>
    </submittedName>
</protein>
<dbReference type="STRING" id="1658172.A0A1B7NQN4"/>
<reference evidence="2 3" key="1">
    <citation type="submission" date="2015-07" db="EMBL/GenBank/DDBJ databases">
        <title>Emmonsia species relationships and genome sequence.</title>
        <authorList>
            <person name="Cuomo C.A."/>
            <person name="Schwartz I.S."/>
            <person name="Kenyon C."/>
            <person name="de Hoog G.S."/>
            <person name="Govender N.P."/>
            <person name="Botha A."/>
            <person name="Moreno L."/>
            <person name="de Vries M."/>
            <person name="Munoz J.F."/>
            <person name="Stielow J.B."/>
        </authorList>
    </citation>
    <scope>NUCLEOTIDE SEQUENCE [LARGE SCALE GENOMIC DNA]</scope>
    <source>
        <strain evidence="2 3">CBS 136260</strain>
    </source>
</reference>
<feature type="compositionally biased region" description="Low complexity" evidence="1">
    <location>
        <begin position="120"/>
        <end position="133"/>
    </location>
</feature>
<proteinExistence type="predicted"/>
<organism evidence="2 3">
    <name type="scientific">Emergomyces africanus</name>
    <dbReference type="NCBI Taxonomy" id="1955775"/>
    <lineage>
        <taxon>Eukaryota</taxon>
        <taxon>Fungi</taxon>
        <taxon>Dikarya</taxon>
        <taxon>Ascomycota</taxon>
        <taxon>Pezizomycotina</taxon>
        <taxon>Eurotiomycetes</taxon>
        <taxon>Eurotiomycetidae</taxon>
        <taxon>Onygenales</taxon>
        <taxon>Ajellomycetaceae</taxon>
        <taxon>Emergomyces</taxon>
    </lineage>
</organism>
<evidence type="ECO:0000313" key="3">
    <source>
        <dbReference type="Proteomes" id="UP000091918"/>
    </source>
</evidence>
<dbReference type="EMBL" id="LGUA01001144">
    <property type="protein sequence ID" value="OAX79131.1"/>
    <property type="molecule type" value="Genomic_DNA"/>
</dbReference>
<feature type="compositionally biased region" description="Acidic residues" evidence="1">
    <location>
        <begin position="59"/>
        <end position="91"/>
    </location>
</feature>
<dbReference type="AlphaFoldDB" id="A0A1B7NQN4"/>
<dbReference type="PANTHER" id="PTHR12843:SF5">
    <property type="entry name" value="EEF1A LYSINE METHYLTRANSFERASE 2"/>
    <property type="match status" value="1"/>
</dbReference>
<dbReference type="GO" id="GO:0016279">
    <property type="term" value="F:protein-lysine N-methyltransferase activity"/>
    <property type="evidence" value="ECO:0007669"/>
    <property type="project" value="TreeGrafter"/>
</dbReference>
<dbReference type="GO" id="GO:0005737">
    <property type="term" value="C:cytoplasm"/>
    <property type="evidence" value="ECO:0007669"/>
    <property type="project" value="TreeGrafter"/>
</dbReference>